<dbReference type="EMBL" id="JAWDGP010003058">
    <property type="protein sequence ID" value="KAK3777854.1"/>
    <property type="molecule type" value="Genomic_DNA"/>
</dbReference>
<gene>
    <name evidence="1" type="ORF">RRG08_038101</name>
</gene>
<organism evidence="1 2">
    <name type="scientific">Elysia crispata</name>
    <name type="common">lettuce slug</name>
    <dbReference type="NCBI Taxonomy" id="231223"/>
    <lineage>
        <taxon>Eukaryota</taxon>
        <taxon>Metazoa</taxon>
        <taxon>Spiralia</taxon>
        <taxon>Lophotrochozoa</taxon>
        <taxon>Mollusca</taxon>
        <taxon>Gastropoda</taxon>
        <taxon>Heterobranchia</taxon>
        <taxon>Euthyneura</taxon>
        <taxon>Panpulmonata</taxon>
        <taxon>Sacoglossa</taxon>
        <taxon>Placobranchoidea</taxon>
        <taxon>Plakobranchidae</taxon>
        <taxon>Elysia</taxon>
    </lineage>
</organism>
<dbReference type="AlphaFoldDB" id="A0AAE1DP90"/>
<accession>A0AAE1DP90</accession>
<keyword evidence="2" id="KW-1185">Reference proteome</keyword>
<reference evidence="1" key="1">
    <citation type="journal article" date="2023" name="G3 (Bethesda)">
        <title>A reference genome for the long-term kleptoplast-retaining sea slug Elysia crispata morphotype clarki.</title>
        <authorList>
            <person name="Eastman K.E."/>
            <person name="Pendleton A.L."/>
            <person name="Shaikh M.A."/>
            <person name="Suttiyut T."/>
            <person name="Ogas R."/>
            <person name="Tomko P."/>
            <person name="Gavelis G."/>
            <person name="Widhalm J.R."/>
            <person name="Wisecaver J.H."/>
        </authorList>
    </citation>
    <scope>NUCLEOTIDE SEQUENCE</scope>
    <source>
        <strain evidence="1">ECLA1</strain>
    </source>
</reference>
<comment type="caution">
    <text evidence="1">The sequence shown here is derived from an EMBL/GenBank/DDBJ whole genome shotgun (WGS) entry which is preliminary data.</text>
</comment>
<evidence type="ECO:0000313" key="1">
    <source>
        <dbReference type="EMBL" id="KAK3777854.1"/>
    </source>
</evidence>
<protein>
    <submittedName>
        <fullName evidence="1">Uncharacterized protein</fullName>
    </submittedName>
</protein>
<sequence length="75" mass="8721">MNNHGSRAREVILPRKMKRPCGRRLLTRCVSGRRGPLLWSALRRFQQSSALLDDVTPALRLALYISPEREAQRFF</sequence>
<proteinExistence type="predicted"/>
<evidence type="ECO:0000313" key="2">
    <source>
        <dbReference type="Proteomes" id="UP001283361"/>
    </source>
</evidence>
<name>A0AAE1DP90_9GAST</name>
<dbReference type="Proteomes" id="UP001283361">
    <property type="component" value="Unassembled WGS sequence"/>
</dbReference>